<dbReference type="EMBL" id="JAUUUU010000002">
    <property type="protein sequence ID" value="MDP1520410.1"/>
    <property type="molecule type" value="Genomic_DNA"/>
</dbReference>
<dbReference type="InterPro" id="IPR030389">
    <property type="entry name" value="G_FEOB_dom"/>
</dbReference>
<dbReference type="PANTHER" id="PTHR43185:SF1">
    <property type="entry name" value="FE(2+) TRANSPORTER FEOB"/>
    <property type="match status" value="1"/>
</dbReference>
<dbReference type="SUPFAM" id="SSF52540">
    <property type="entry name" value="P-loop containing nucleoside triphosphate hydrolases"/>
    <property type="match status" value="1"/>
</dbReference>
<feature type="binding site" evidence="14">
    <location>
        <begin position="36"/>
        <end position="40"/>
    </location>
    <ligand>
        <name>GTP</name>
        <dbReference type="ChEBI" id="CHEBI:37565"/>
        <label>1</label>
    </ligand>
</feature>
<comment type="function">
    <text evidence="16">Probable transporter of a GTP-driven Fe(2+) uptake system.</text>
</comment>
<dbReference type="NCBIfam" id="TIGR00231">
    <property type="entry name" value="small_GTP"/>
    <property type="match status" value="1"/>
</dbReference>
<dbReference type="PANTHER" id="PTHR43185">
    <property type="entry name" value="FERROUS IRON TRANSPORT PROTEIN B"/>
    <property type="match status" value="1"/>
</dbReference>
<sequence>MSREFTIALVGNPNCGKTTLFNDLTGTHQKVGNWPGVTVEQKTGHFQHAQTRFNVIDLPGTYSLHASCEDDSIDQQIAQQFVLEKTADLIINIVDASSLERGLYLTTQLMEAEVPLVVALNMMDVADQNGVHIDPYELSDKLGLPVVALVASRGEGVGTLIDVVDNHLHRNPEANYPVTVAAPVETAAQRVLALMKQEKPNTTRLEATAVLERDSRILQGFSEELQNNLLLEVNALQSQLNSSISDTLITNRYQWINQAIATAVHHEAMHRRSISDYLDAVLLNRFLAFPAFLGVMYLMFMVTINFGGAFIDFFDIAAGAIFVELPRILLTAIHCPEWLTALIADGAGGGIQLVASFVPVIGTLFLFQTFLEDSGYMARAAFILDRLMRSIGLPGKSFVPLVVGFGCNVPSVMASRTLDTQQDRLLTTLMAPFMSCGARLTVYTLFAAAFFTHNGQNVVFGLYIIGIVLAVLTGLLVRRKMLSRDIAPFIMELPNYHVPTLRGLLIHSWHRLRGFMLRAGKAIVAVVIILNFVNSIGTDGSFNNQNTERSLLSSIGKTITPIFEPLGVKEENWPATVGIFSGIFAKEVVVGTLDALYTDMALAGSSTTDETSPSIGGMLGEAFASIPANLAEVNHMWGDPLGLSVGDLADQQAAAQAQEVELTTIGLMQQLFATPIAAFSYILFVLLYMPCVATLGAIYKEAGGTWAFFSATWNTLLAYAVAVMTYQLGTFSEHPEQSLMWTGAMAAILLAGYFLLMEYGKRQARRQNLIPAVNLHG</sequence>
<name>A0AAW8B1I1_9GAMM</name>
<evidence type="ECO:0000256" key="12">
    <source>
        <dbReference type="ARBA" id="ARBA00023136"/>
    </source>
</evidence>
<dbReference type="InterPro" id="IPR011640">
    <property type="entry name" value="Fe2_transport_prot_B_C"/>
</dbReference>
<dbReference type="Gene3D" id="1.10.287.1770">
    <property type="match status" value="1"/>
</dbReference>
<evidence type="ECO:0000259" key="17">
    <source>
        <dbReference type="PROSITE" id="PS51711"/>
    </source>
</evidence>
<reference evidence="18" key="2">
    <citation type="submission" date="2023-08" db="EMBL/GenBank/DDBJ databases">
        <authorList>
            <person name="Luo J."/>
        </authorList>
    </citation>
    <scope>NUCLEOTIDE SEQUENCE</scope>
    <source>
        <strain evidence="18">DSM 25064</strain>
    </source>
</reference>
<organism evidence="18 19">
    <name type="scientific">Porticoccus litoralis</name>
    <dbReference type="NCBI Taxonomy" id="434086"/>
    <lineage>
        <taxon>Bacteria</taxon>
        <taxon>Pseudomonadati</taxon>
        <taxon>Pseudomonadota</taxon>
        <taxon>Gammaproteobacteria</taxon>
        <taxon>Cellvibrionales</taxon>
        <taxon>Porticoccaceae</taxon>
        <taxon>Porticoccus</taxon>
    </lineage>
</organism>
<keyword evidence="10" id="KW-0406">Ion transport</keyword>
<dbReference type="NCBIfam" id="TIGR00437">
    <property type="entry name" value="feoB"/>
    <property type="match status" value="1"/>
</dbReference>
<dbReference type="PRINTS" id="PR00326">
    <property type="entry name" value="GTP1OBG"/>
</dbReference>
<evidence type="ECO:0000313" key="19">
    <source>
        <dbReference type="Proteomes" id="UP001178354"/>
    </source>
</evidence>
<keyword evidence="6 16" id="KW-0812">Transmembrane</keyword>
<dbReference type="FunFam" id="3.40.50.300:FF:000426">
    <property type="entry name" value="Ferrous iron transport protein B"/>
    <property type="match status" value="1"/>
</dbReference>
<dbReference type="PROSITE" id="PS51711">
    <property type="entry name" value="G_FEOB"/>
    <property type="match status" value="1"/>
</dbReference>
<accession>A0AAW8B1I1</accession>
<feature type="transmembrane region" description="Helical" evidence="16">
    <location>
        <begin position="391"/>
        <end position="413"/>
    </location>
</feature>
<evidence type="ECO:0000256" key="3">
    <source>
        <dbReference type="ARBA" id="ARBA00022475"/>
    </source>
</evidence>
<dbReference type="InterPro" id="IPR011642">
    <property type="entry name" value="Gate_dom"/>
</dbReference>
<dbReference type="InterPro" id="IPR005225">
    <property type="entry name" value="Small_GTP-bd"/>
</dbReference>
<dbReference type="InterPro" id="IPR006073">
    <property type="entry name" value="GTP-bd"/>
</dbReference>
<evidence type="ECO:0000256" key="5">
    <source>
        <dbReference type="ARBA" id="ARBA00022519"/>
    </source>
</evidence>
<keyword evidence="15" id="KW-0479">Metal-binding</keyword>
<feature type="binding site" evidence="15">
    <location>
        <position position="26"/>
    </location>
    <ligand>
        <name>Mg(2+)</name>
        <dbReference type="ChEBI" id="CHEBI:18420"/>
        <label>2</label>
    </ligand>
</feature>
<dbReference type="InterPro" id="IPR003373">
    <property type="entry name" value="Fe2_transport_prot-B"/>
</dbReference>
<comment type="subcellular location">
    <subcellularLocation>
        <location evidence="1 16">Cell inner membrane</location>
        <topology evidence="1 16">Multi-pass membrane protein</topology>
    </subcellularLocation>
</comment>
<evidence type="ECO:0000256" key="11">
    <source>
        <dbReference type="ARBA" id="ARBA00023134"/>
    </source>
</evidence>
<dbReference type="CDD" id="cd01879">
    <property type="entry name" value="FeoB"/>
    <property type="match status" value="1"/>
</dbReference>
<keyword evidence="19" id="KW-1185">Reference proteome</keyword>
<feature type="binding site" evidence="14">
    <location>
        <begin position="121"/>
        <end position="124"/>
    </location>
    <ligand>
        <name>GTP</name>
        <dbReference type="ChEBI" id="CHEBI:37565"/>
        <label>1</label>
    </ligand>
</feature>
<dbReference type="GO" id="GO:0005525">
    <property type="term" value="F:GTP binding"/>
    <property type="evidence" value="ECO:0007669"/>
    <property type="project" value="UniProtKB-KW"/>
</dbReference>
<evidence type="ECO:0000256" key="13">
    <source>
        <dbReference type="NCBIfam" id="TIGR00437"/>
    </source>
</evidence>
<dbReference type="Gene3D" id="3.40.50.300">
    <property type="entry name" value="P-loop containing nucleotide triphosphate hydrolases"/>
    <property type="match status" value="1"/>
</dbReference>
<evidence type="ECO:0000256" key="10">
    <source>
        <dbReference type="ARBA" id="ARBA00023065"/>
    </source>
</evidence>
<keyword evidence="15" id="KW-0460">Magnesium</keyword>
<evidence type="ECO:0000256" key="2">
    <source>
        <dbReference type="ARBA" id="ARBA00022448"/>
    </source>
</evidence>
<evidence type="ECO:0000256" key="1">
    <source>
        <dbReference type="ARBA" id="ARBA00004429"/>
    </source>
</evidence>
<evidence type="ECO:0000313" key="18">
    <source>
        <dbReference type="EMBL" id="MDP1520410.1"/>
    </source>
</evidence>
<evidence type="ECO:0000256" key="16">
    <source>
        <dbReference type="RuleBase" id="RU362098"/>
    </source>
</evidence>
<feature type="binding site" evidence="15">
    <location>
        <position position="25"/>
    </location>
    <ligand>
        <name>Mg(2+)</name>
        <dbReference type="ChEBI" id="CHEBI:18420"/>
        <label>2</label>
    </ligand>
</feature>
<dbReference type="Pfam" id="PF02421">
    <property type="entry name" value="FeoB_N"/>
    <property type="match status" value="1"/>
</dbReference>
<dbReference type="Pfam" id="PF07670">
    <property type="entry name" value="Gate"/>
    <property type="match status" value="2"/>
</dbReference>
<reference evidence="18" key="1">
    <citation type="journal article" date="2010" name="Int. J. Syst. Evol. Microbiol.">
        <title>Porticoccus litoralis gen. nov., sp. nov., a gammaproteobacterium isolated from the Yellow Sea.</title>
        <authorList>
            <person name="Oh H.M."/>
            <person name="Kim H."/>
            <person name="Kim K.M."/>
            <person name="Min G.S."/>
            <person name="Cho J.C."/>
        </authorList>
    </citation>
    <scope>NUCLEOTIDE SEQUENCE</scope>
    <source>
        <strain evidence="18">DSM 25064</strain>
    </source>
</reference>
<keyword evidence="4 16" id="KW-0410">Iron transport</keyword>
<comment type="caution">
    <text evidence="18">The sequence shown here is derived from an EMBL/GenBank/DDBJ whole genome shotgun (WGS) entry which is preliminary data.</text>
</comment>
<dbReference type="InterPro" id="IPR050860">
    <property type="entry name" value="FeoB_GTPase"/>
</dbReference>
<evidence type="ECO:0000256" key="7">
    <source>
        <dbReference type="ARBA" id="ARBA00022741"/>
    </source>
</evidence>
<evidence type="ECO:0000256" key="9">
    <source>
        <dbReference type="ARBA" id="ARBA00023004"/>
    </source>
</evidence>
<dbReference type="GO" id="GO:0005886">
    <property type="term" value="C:plasma membrane"/>
    <property type="evidence" value="ECO:0007669"/>
    <property type="project" value="UniProtKB-SubCell"/>
</dbReference>
<keyword evidence="11 14" id="KW-0342">GTP-binding</keyword>
<feature type="transmembrane region" description="Helical" evidence="16">
    <location>
        <begin position="738"/>
        <end position="756"/>
    </location>
</feature>
<evidence type="ECO:0000256" key="4">
    <source>
        <dbReference type="ARBA" id="ARBA00022496"/>
    </source>
</evidence>
<keyword evidence="12 16" id="KW-0472">Membrane</keyword>
<dbReference type="NCBIfam" id="NF007105">
    <property type="entry name" value="PRK09554.1"/>
    <property type="match status" value="1"/>
</dbReference>
<dbReference type="Proteomes" id="UP001178354">
    <property type="component" value="Unassembled WGS sequence"/>
</dbReference>
<feature type="binding site" evidence="14">
    <location>
        <begin position="11"/>
        <end position="18"/>
    </location>
    <ligand>
        <name>GTP</name>
        <dbReference type="ChEBI" id="CHEBI:37565"/>
        <label>1</label>
    </ligand>
</feature>
<feature type="domain" description="FeoB-type G" evidence="17">
    <location>
        <begin position="4"/>
        <end position="170"/>
    </location>
</feature>
<dbReference type="GO" id="GO:0046872">
    <property type="term" value="F:metal ion binding"/>
    <property type="evidence" value="ECO:0007669"/>
    <property type="project" value="UniProtKB-KW"/>
</dbReference>
<keyword evidence="7 14" id="KW-0547">Nucleotide-binding</keyword>
<feature type="transmembrane region" description="Helical" evidence="16">
    <location>
        <begin position="351"/>
        <end position="371"/>
    </location>
</feature>
<evidence type="ECO:0000256" key="6">
    <source>
        <dbReference type="ARBA" id="ARBA00022692"/>
    </source>
</evidence>
<gene>
    <name evidence="18" type="primary">feoB</name>
    <name evidence="18" type="ORF">Q8A57_05440</name>
</gene>
<feature type="binding site" evidence="14">
    <location>
        <begin position="57"/>
        <end position="60"/>
    </location>
    <ligand>
        <name>GTP</name>
        <dbReference type="ChEBI" id="CHEBI:37565"/>
        <label>1</label>
    </ligand>
</feature>
<evidence type="ECO:0000256" key="8">
    <source>
        <dbReference type="ARBA" id="ARBA00022989"/>
    </source>
</evidence>
<comment type="similarity">
    <text evidence="16">Belongs to the TRAFAC class TrmE-Era-EngA-EngB-Septin-like GTPase superfamily. FeoB GTPase (TC 9.A.8) family.</text>
</comment>
<feature type="transmembrane region" description="Helical" evidence="16">
    <location>
        <begin position="425"/>
        <end position="452"/>
    </location>
</feature>
<keyword evidence="8 16" id="KW-1133">Transmembrane helix</keyword>
<feature type="transmembrane region" description="Helical" evidence="16">
    <location>
        <begin position="458"/>
        <end position="477"/>
    </location>
</feature>
<dbReference type="GO" id="GO:0015093">
    <property type="term" value="F:ferrous iron transmembrane transporter activity"/>
    <property type="evidence" value="ECO:0007669"/>
    <property type="project" value="UniProtKB-UniRule"/>
</dbReference>
<dbReference type="AlphaFoldDB" id="A0AAW8B1I1"/>
<keyword evidence="3" id="KW-1003">Cell membrane</keyword>
<dbReference type="InterPro" id="IPR041069">
    <property type="entry name" value="FeoB_Cyto"/>
</dbReference>
<dbReference type="InterPro" id="IPR027417">
    <property type="entry name" value="P-loop_NTPase"/>
</dbReference>
<dbReference type="Pfam" id="PF17910">
    <property type="entry name" value="FeoB_Cyto"/>
    <property type="match status" value="1"/>
</dbReference>
<keyword evidence="9 16" id="KW-0408">Iron</keyword>
<dbReference type="RefSeq" id="WP_305169974.1">
    <property type="nucleotide sequence ID" value="NZ_JAUUUU010000002.1"/>
</dbReference>
<feature type="transmembrane region" description="Helical" evidence="16">
    <location>
        <begin position="277"/>
        <end position="300"/>
    </location>
</feature>
<feature type="transmembrane region" description="Helical" evidence="16">
    <location>
        <begin position="706"/>
        <end position="726"/>
    </location>
</feature>
<evidence type="ECO:0000256" key="14">
    <source>
        <dbReference type="PIRSR" id="PIRSR603373-1"/>
    </source>
</evidence>
<keyword evidence="2 16" id="KW-0813">Transport</keyword>
<dbReference type="Pfam" id="PF07664">
    <property type="entry name" value="FeoB_C"/>
    <property type="match status" value="1"/>
</dbReference>
<feature type="transmembrane region" description="Helical" evidence="16">
    <location>
        <begin position="676"/>
        <end position="699"/>
    </location>
</feature>
<protein>
    <recommendedName>
        <fullName evidence="13 16">Ferrous iron transport protein B</fullName>
    </recommendedName>
</protein>
<proteinExistence type="inferred from homology"/>
<evidence type="ECO:0000256" key="15">
    <source>
        <dbReference type="PIRSR" id="PIRSR603373-2"/>
    </source>
</evidence>
<feature type="binding site" evidence="15">
    <location>
        <position position="22"/>
    </location>
    <ligand>
        <name>Mg(2+)</name>
        <dbReference type="ChEBI" id="CHEBI:18420"/>
        <label>1</label>
    </ligand>
</feature>
<keyword evidence="5" id="KW-0997">Cell inner membrane</keyword>